<dbReference type="InterPro" id="IPR011760">
    <property type="entry name" value="PsdUridine_synth_TruD_insert"/>
</dbReference>
<evidence type="ECO:0000259" key="5">
    <source>
        <dbReference type="PROSITE" id="PS50984"/>
    </source>
</evidence>
<dbReference type="NCBIfam" id="NF002155">
    <property type="entry name" value="PRK00984.1-4"/>
    <property type="match status" value="1"/>
</dbReference>
<dbReference type="InterPro" id="IPR020119">
    <property type="entry name" value="PsdUridine_synth_TruD_CS"/>
</dbReference>
<dbReference type="InterPro" id="IPR020103">
    <property type="entry name" value="PsdUridine_synth_cat_dom_sf"/>
</dbReference>
<protein>
    <recommendedName>
        <fullName evidence="4">tRNA pseudouridine synthase D</fullName>
        <ecNumber evidence="4">5.4.99.27</ecNumber>
    </recommendedName>
    <alternativeName>
        <fullName evidence="4">tRNA pseudouridine(13) synthase</fullName>
    </alternativeName>
    <alternativeName>
        <fullName evidence="4">tRNA pseudouridylate synthase D</fullName>
    </alternativeName>
    <alternativeName>
        <fullName evidence="4">tRNA-uridine isomerase D</fullName>
    </alternativeName>
</protein>
<dbReference type="GO" id="GO:0160150">
    <property type="term" value="F:tRNA pseudouridine(13) synthase activity"/>
    <property type="evidence" value="ECO:0007669"/>
    <property type="project" value="UniProtKB-EC"/>
</dbReference>
<proteinExistence type="inferred from homology"/>
<dbReference type="GO" id="GO:0031119">
    <property type="term" value="P:tRNA pseudouridine synthesis"/>
    <property type="evidence" value="ECO:0007669"/>
    <property type="project" value="UniProtKB-UniRule"/>
</dbReference>
<name>A0A9X0R714_VIBME</name>
<dbReference type="CDD" id="cd02575">
    <property type="entry name" value="PseudoU_synth_EcTruD"/>
    <property type="match status" value="1"/>
</dbReference>
<comment type="similarity">
    <text evidence="1 4">Belongs to the pseudouridine synthase TruD family.</text>
</comment>
<dbReference type="Gene3D" id="3.30.2350.20">
    <property type="entry name" value="TruD, catalytic domain"/>
    <property type="match status" value="1"/>
</dbReference>
<keyword evidence="7" id="KW-1185">Reference proteome</keyword>
<evidence type="ECO:0000256" key="4">
    <source>
        <dbReference type="HAMAP-Rule" id="MF_01082"/>
    </source>
</evidence>
<comment type="caution">
    <text evidence="6">The sequence shown here is derived from an EMBL/GenBank/DDBJ whole genome shotgun (WGS) entry which is preliminary data.</text>
</comment>
<dbReference type="InterPro" id="IPR001656">
    <property type="entry name" value="PsdUridine_synth_TruD"/>
</dbReference>
<gene>
    <name evidence="4 6" type="primary">truD</name>
    <name evidence="6" type="ORF">H8Q88_00655</name>
</gene>
<dbReference type="InterPro" id="IPR050170">
    <property type="entry name" value="TruD_pseudoU_synthase"/>
</dbReference>
<dbReference type="Gene3D" id="3.30.2340.10">
    <property type="entry name" value="TruD, insertion domain"/>
    <property type="match status" value="1"/>
</dbReference>
<dbReference type="GO" id="GO:0003723">
    <property type="term" value="F:RNA binding"/>
    <property type="evidence" value="ECO:0007669"/>
    <property type="project" value="InterPro"/>
</dbReference>
<dbReference type="PANTHER" id="PTHR47811:SF1">
    <property type="entry name" value="TRNA PSEUDOURIDINE SYNTHASE D"/>
    <property type="match status" value="1"/>
</dbReference>
<comment type="function">
    <text evidence="4">Responsible for synthesis of pseudouridine from uracil-13 in transfer RNAs.</text>
</comment>
<evidence type="ECO:0000256" key="2">
    <source>
        <dbReference type="ARBA" id="ARBA00022694"/>
    </source>
</evidence>
<dbReference type="PROSITE" id="PS01268">
    <property type="entry name" value="UPF0024"/>
    <property type="match status" value="1"/>
</dbReference>
<comment type="catalytic activity">
    <reaction evidence="4">
        <text>uridine(13) in tRNA = pseudouridine(13) in tRNA</text>
        <dbReference type="Rhea" id="RHEA:42540"/>
        <dbReference type="Rhea" id="RHEA-COMP:10105"/>
        <dbReference type="Rhea" id="RHEA-COMP:10106"/>
        <dbReference type="ChEBI" id="CHEBI:65314"/>
        <dbReference type="ChEBI" id="CHEBI:65315"/>
        <dbReference type="EC" id="5.4.99.27"/>
    </reaction>
</comment>
<keyword evidence="2 4" id="KW-0819">tRNA processing</keyword>
<reference evidence="6" key="1">
    <citation type="submission" date="2020-08" db="EMBL/GenBank/DDBJ databases">
        <title>Genome Sequencing and Pan-Genome Analysis of Migratory bird Vibrio Strains, Inner Mongolia.</title>
        <authorList>
            <person name="Zheng L."/>
        </authorList>
    </citation>
    <scope>NUCLEOTIDE SEQUENCE</scope>
    <source>
        <strain evidence="6">M13F</strain>
    </source>
</reference>
<dbReference type="GO" id="GO:0005829">
    <property type="term" value="C:cytosol"/>
    <property type="evidence" value="ECO:0007669"/>
    <property type="project" value="TreeGrafter"/>
</dbReference>
<keyword evidence="3 4" id="KW-0413">Isomerase</keyword>
<evidence type="ECO:0000256" key="1">
    <source>
        <dbReference type="ARBA" id="ARBA00007953"/>
    </source>
</evidence>
<dbReference type="AlphaFoldDB" id="A0A9X0R714"/>
<dbReference type="HAMAP" id="MF_01082">
    <property type="entry name" value="TruD"/>
    <property type="match status" value="1"/>
</dbReference>
<dbReference type="Pfam" id="PF01142">
    <property type="entry name" value="TruD"/>
    <property type="match status" value="2"/>
</dbReference>
<dbReference type="InterPro" id="IPR043165">
    <property type="entry name" value="TruD_insert_sf"/>
</dbReference>
<dbReference type="PANTHER" id="PTHR47811">
    <property type="entry name" value="TRNA PSEUDOURIDINE SYNTHASE D"/>
    <property type="match status" value="1"/>
</dbReference>
<evidence type="ECO:0000256" key="3">
    <source>
        <dbReference type="ARBA" id="ARBA00023235"/>
    </source>
</evidence>
<evidence type="ECO:0000313" key="6">
    <source>
        <dbReference type="EMBL" id="MBC5849475.1"/>
    </source>
</evidence>
<dbReference type="SUPFAM" id="SSF55120">
    <property type="entry name" value="Pseudouridine synthase"/>
    <property type="match status" value="1"/>
</dbReference>
<dbReference type="RefSeq" id="WP_004396001.1">
    <property type="nucleotide sequence ID" value="NZ_CAWQCL010000012.1"/>
</dbReference>
<sequence>MTDLLSSLAYLCGQPTAKAKIKARPEHFKVTEDLGYSFSGEGEHVMVCIRKTGENTSFVANELAKACGVKSKDIGWAGLKDRHAVTEQWLSVYLPDGKLPNLTAFEKQYPSIQVLAMTRHHKKLRPGDLQGNHFELTLSEVTDIDNVVQRLQVLAEQGVPNYFGQQRFGKDGNNLHEARRWGRDNVRSRNQNQRSLYLSAARSWIFNHIVSARIQSGCFESFIEGDIALKDGVSELVSDEQLTEFNQQLADQKVQITAALAGDNALPTQGTAQALEQQALDAEPDLMKLIRGNRMRHDRRVIALHPQQLQWQVDNNNILLSFTLDAGSFATSVVRELIEEIPVERVYD</sequence>
<dbReference type="EMBL" id="JACRUP010000001">
    <property type="protein sequence ID" value="MBC5849475.1"/>
    <property type="molecule type" value="Genomic_DNA"/>
</dbReference>
<dbReference type="PROSITE" id="PS50984">
    <property type="entry name" value="TRUD"/>
    <property type="match status" value="1"/>
</dbReference>
<feature type="active site" description="Nucleophile" evidence="4">
    <location>
        <position position="81"/>
    </location>
</feature>
<dbReference type="GeneID" id="79886982"/>
<accession>A0A9X0R714</accession>
<dbReference type="OrthoDB" id="1550679at2"/>
<dbReference type="EC" id="5.4.99.27" evidence="4"/>
<evidence type="ECO:0000313" key="7">
    <source>
        <dbReference type="Proteomes" id="UP000615796"/>
    </source>
</evidence>
<organism evidence="6 7">
    <name type="scientific">Vibrio metschnikovii</name>
    <dbReference type="NCBI Taxonomy" id="28172"/>
    <lineage>
        <taxon>Bacteria</taxon>
        <taxon>Pseudomonadati</taxon>
        <taxon>Pseudomonadota</taxon>
        <taxon>Gammaproteobacteria</taxon>
        <taxon>Vibrionales</taxon>
        <taxon>Vibrionaceae</taxon>
        <taxon>Vibrio</taxon>
    </lineage>
</organism>
<dbReference type="InterPro" id="IPR042214">
    <property type="entry name" value="TruD_catalytic"/>
</dbReference>
<dbReference type="Proteomes" id="UP000615796">
    <property type="component" value="Unassembled WGS sequence"/>
</dbReference>
<feature type="domain" description="TRUD" evidence="5">
    <location>
        <begin position="158"/>
        <end position="304"/>
    </location>
</feature>